<gene>
    <name evidence="1" type="ORF">FC752_05895</name>
</gene>
<accession>A0ABY2TCU4</accession>
<evidence type="ECO:0000313" key="1">
    <source>
        <dbReference type="EMBL" id="TKI66096.1"/>
    </source>
</evidence>
<reference evidence="1 2" key="1">
    <citation type="submission" date="2019-04" db="EMBL/GenBank/DDBJ databases">
        <title>Lysinibacillus genome sequencing.</title>
        <authorList>
            <person name="Dunlap C."/>
        </authorList>
    </citation>
    <scope>NUCLEOTIDE SEQUENCE [LARGE SCALE GENOMIC DNA]</scope>
    <source>
        <strain evidence="1 2">NBRC 109424</strain>
    </source>
</reference>
<protein>
    <recommendedName>
        <fullName evidence="3">Helix-turn-helix transcriptional regulator</fullName>
    </recommendedName>
</protein>
<keyword evidence="2" id="KW-1185">Reference proteome</keyword>
<dbReference type="Gene3D" id="1.10.10.60">
    <property type="entry name" value="Homeodomain-like"/>
    <property type="match status" value="1"/>
</dbReference>
<organism evidence="1 2">
    <name type="scientific">Lysinibacillus varians</name>
    <dbReference type="NCBI Taxonomy" id="1145276"/>
    <lineage>
        <taxon>Bacteria</taxon>
        <taxon>Bacillati</taxon>
        <taxon>Bacillota</taxon>
        <taxon>Bacilli</taxon>
        <taxon>Bacillales</taxon>
        <taxon>Bacillaceae</taxon>
        <taxon>Lysinibacillus</taxon>
    </lineage>
</organism>
<evidence type="ECO:0000313" key="2">
    <source>
        <dbReference type="Proteomes" id="UP000308539"/>
    </source>
</evidence>
<comment type="caution">
    <text evidence="1">The sequence shown here is derived from an EMBL/GenBank/DDBJ whole genome shotgun (WGS) entry which is preliminary data.</text>
</comment>
<dbReference type="Proteomes" id="UP000308539">
    <property type="component" value="Unassembled WGS sequence"/>
</dbReference>
<dbReference type="EMBL" id="SZPV01000013">
    <property type="protein sequence ID" value="TKI66096.1"/>
    <property type="molecule type" value="Genomic_DNA"/>
</dbReference>
<evidence type="ECO:0008006" key="3">
    <source>
        <dbReference type="Google" id="ProtNLM"/>
    </source>
</evidence>
<name>A0ABY2TCU4_9BACI</name>
<sequence length="131" mass="15297">MDADLLNKRKEVLREIDKLLVLCKCNNNNSKKTTCVHCKKVEQHGKKLNRLLGKRNNKVLEEYYLFQSDDEQLTFENKANLTVKEYLYYKSKNMLDKDIAKKIGVSPPTLSNWKTKNNIKNPPTRLKRGAV</sequence>
<dbReference type="RefSeq" id="WP_025220157.1">
    <property type="nucleotide sequence ID" value="NZ_CP006837.1"/>
</dbReference>
<proteinExistence type="predicted"/>